<dbReference type="Proteomes" id="UP000318081">
    <property type="component" value="Chromosome"/>
</dbReference>
<feature type="chain" id="PRO_5046444277" description="Sialate O-acetylesterase domain-containing protein" evidence="1">
    <location>
        <begin position="29"/>
        <end position="101"/>
    </location>
</feature>
<evidence type="ECO:0000313" key="2">
    <source>
        <dbReference type="EMBL" id="QDV85197.1"/>
    </source>
</evidence>
<keyword evidence="1" id="KW-0732">Signal</keyword>
<evidence type="ECO:0000313" key="3">
    <source>
        <dbReference type="Proteomes" id="UP000318081"/>
    </source>
</evidence>
<keyword evidence="3" id="KW-1185">Reference proteome</keyword>
<name>A0ABX5XTY3_9BACT</name>
<proteinExistence type="predicted"/>
<dbReference type="EMBL" id="CP036432">
    <property type="protein sequence ID" value="QDV85197.1"/>
    <property type="molecule type" value="Genomic_DNA"/>
</dbReference>
<sequence length="101" mass="10623">MVANYKFKRICLAALVAAVLFSSLSSPACGESKPLRVYLLVGQSNMVGTGAISTIDFIGEDLALKERASGTGGFVYYYGSAKSHARAGQAFAEALLKLESP</sequence>
<accession>A0ABX5XTY3</accession>
<organism evidence="2 3">
    <name type="scientific">Stieleria magnilauensis</name>
    <dbReference type="NCBI Taxonomy" id="2527963"/>
    <lineage>
        <taxon>Bacteria</taxon>
        <taxon>Pseudomonadati</taxon>
        <taxon>Planctomycetota</taxon>
        <taxon>Planctomycetia</taxon>
        <taxon>Pirellulales</taxon>
        <taxon>Pirellulaceae</taxon>
        <taxon>Stieleria</taxon>
    </lineage>
</organism>
<dbReference type="RefSeq" id="WP_145214532.1">
    <property type="nucleotide sequence ID" value="NZ_CP036432.1"/>
</dbReference>
<feature type="signal peptide" evidence="1">
    <location>
        <begin position="1"/>
        <end position="28"/>
    </location>
</feature>
<evidence type="ECO:0008006" key="4">
    <source>
        <dbReference type="Google" id="ProtNLM"/>
    </source>
</evidence>
<protein>
    <recommendedName>
        <fullName evidence="4">Sialate O-acetylesterase domain-containing protein</fullName>
    </recommendedName>
</protein>
<gene>
    <name evidence="2" type="ORF">TBK1r_41510</name>
</gene>
<evidence type="ECO:0000256" key="1">
    <source>
        <dbReference type="SAM" id="SignalP"/>
    </source>
</evidence>
<reference evidence="2 3" key="1">
    <citation type="submission" date="2019-02" db="EMBL/GenBank/DDBJ databases">
        <title>Deep-cultivation of Planctomycetes and their phenomic and genomic characterization uncovers novel biology.</title>
        <authorList>
            <person name="Wiegand S."/>
            <person name="Jogler M."/>
            <person name="Boedeker C."/>
            <person name="Pinto D."/>
            <person name="Vollmers J."/>
            <person name="Rivas-Marin E."/>
            <person name="Kohn T."/>
            <person name="Peeters S.H."/>
            <person name="Heuer A."/>
            <person name="Rast P."/>
            <person name="Oberbeckmann S."/>
            <person name="Bunk B."/>
            <person name="Jeske O."/>
            <person name="Meyerdierks A."/>
            <person name="Storesund J.E."/>
            <person name="Kallscheuer N."/>
            <person name="Luecker S."/>
            <person name="Lage O.M."/>
            <person name="Pohl T."/>
            <person name="Merkel B.J."/>
            <person name="Hornburger P."/>
            <person name="Mueller R.-W."/>
            <person name="Bruemmer F."/>
            <person name="Labrenz M."/>
            <person name="Spormann A.M."/>
            <person name="Op den Camp H."/>
            <person name="Overmann J."/>
            <person name="Amann R."/>
            <person name="Jetten M.S.M."/>
            <person name="Mascher T."/>
            <person name="Medema M.H."/>
            <person name="Devos D.P."/>
            <person name="Kaster A.-K."/>
            <person name="Ovreas L."/>
            <person name="Rohde M."/>
            <person name="Galperin M.Y."/>
            <person name="Jogler C."/>
        </authorList>
    </citation>
    <scope>NUCLEOTIDE SEQUENCE [LARGE SCALE GENOMIC DNA]</scope>
    <source>
        <strain evidence="2 3">TBK1r</strain>
    </source>
</reference>